<gene>
    <name evidence="1" type="ORF">M378DRAFT_154872</name>
</gene>
<dbReference type="InParanoid" id="A0A0C2XNZ2"/>
<reference evidence="1 2" key="1">
    <citation type="submission" date="2014-04" db="EMBL/GenBank/DDBJ databases">
        <title>Evolutionary Origins and Diversification of the Mycorrhizal Mutualists.</title>
        <authorList>
            <consortium name="DOE Joint Genome Institute"/>
            <consortium name="Mycorrhizal Genomics Consortium"/>
            <person name="Kohler A."/>
            <person name="Kuo A."/>
            <person name="Nagy L.G."/>
            <person name="Floudas D."/>
            <person name="Copeland A."/>
            <person name="Barry K.W."/>
            <person name="Cichocki N."/>
            <person name="Veneault-Fourrey C."/>
            <person name="LaButti K."/>
            <person name="Lindquist E.A."/>
            <person name="Lipzen A."/>
            <person name="Lundell T."/>
            <person name="Morin E."/>
            <person name="Murat C."/>
            <person name="Riley R."/>
            <person name="Ohm R."/>
            <person name="Sun H."/>
            <person name="Tunlid A."/>
            <person name="Henrissat B."/>
            <person name="Grigoriev I.V."/>
            <person name="Hibbett D.S."/>
            <person name="Martin F."/>
        </authorList>
    </citation>
    <scope>NUCLEOTIDE SEQUENCE [LARGE SCALE GENOMIC DNA]</scope>
    <source>
        <strain evidence="1 2">Koide BX008</strain>
    </source>
</reference>
<organism evidence="1 2">
    <name type="scientific">Amanita muscaria (strain Koide BX008)</name>
    <dbReference type="NCBI Taxonomy" id="946122"/>
    <lineage>
        <taxon>Eukaryota</taxon>
        <taxon>Fungi</taxon>
        <taxon>Dikarya</taxon>
        <taxon>Basidiomycota</taxon>
        <taxon>Agaricomycotina</taxon>
        <taxon>Agaricomycetes</taxon>
        <taxon>Agaricomycetidae</taxon>
        <taxon>Agaricales</taxon>
        <taxon>Pluteineae</taxon>
        <taxon>Amanitaceae</taxon>
        <taxon>Amanita</taxon>
    </lineage>
</organism>
<protein>
    <submittedName>
        <fullName evidence="1">Uncharacterized protein</fullName>
    </submittedName>
</protein>
<sequence>MESGKLETLLFKLRNHGWSITVPVDESIFEDVGAETRSIESFLRAHQTMQPQVTVPPVQSTVRIEGSMAPTHTTGQYSSPQYPYFPASGGTRLLWFRN</sequence>
<dbReference type="HOGENOM" id="CLU_2333166_0_0_1"/>
<dbReference type="Proteomes" id="UP000054549">
    <property type="component" value="Unassembled WGS sequence"/>
</dbReference>
<accession>A0A0C2XNZ2</accession>
<proteinExistence type="predicted"/>
<dbReference type="AlphaFoldDB" id="A0A0C2XNZ2"/>
<dbReference type="EMBL" id="KN818222">
    <property type="protein sequence ID" value="KIL71326.1"/>
    <property type="molecule type" value="Genomic_DNA"/>
</dbReference>
<keyword evidence="2" id="KW-1185">Reference proteome</keyword>
<evidence type="ECO:0000313" key="1">
    <source>
        <dbReference type="EMBL" id="KIL71326.1"/>
    </source>
</evidence>
<evidence type="ECO:0000313" key="2">
    <source>
        <dbReference type="Proteomes" id="UP000054549"/>
    </source>
</evidence>
<name>A0A0C2XNZ2_AMAMK</name>